<keyword evidence="2" id="KW-1185">Reference proteome</keyword>
<gene>
    <name evidence="1" type="ORF">ERX46_02230</name>
</gene>
<protein>
    <submittedName>
        <fullName evidence="1">Uncharacterized protein</fullName>
    </submittedName>
</protein>
<sequence>MWVVFEFCRVMGGKGREFLKCGVVILDCGRVILFCGGIILNCGGTFWIVVVHFFPVEAQCIAPPLEKNDDHNLKSKHFGYLNGN</sequence>
<reference evidence="1 2" key="1">
    <citation type="submission" date="2019-02" db="EMBL/GenBank/DDBJ databases">
        <title>Genome sequence of the sea-ice species Brumimicrobium glaciale.</title>
        <authorList>
            <person name="Bowman J.P."/>
        </authorList>
    </citation>
    <scope>NUCLEOTIDE SEQUENCE [LARGE SCALE GENOMIC DNA]</scope>
    <source>
        <strain evidence="1 2">IC156</strain>
    </source>
</reference>
<dbReference type="EMBL" id="SETE01000001">
    <property type="protein sequence ID" value="RYM35834.1"/>
    <property type="molecule type" value="Genomic_DNA"/>
</dbReference>
<evidence type="ECO:0000313" key="1">
    <source>
        <dbReference type="EMBL" id="RYM35834.1"/>
    </source>
</evidence>
<dbReference type="Proteomes" id="UP000293952">
    <property type="component" value="Unassembled WGS sequence"/>
</dbReference>
<comment type="caution">
    <text evidence="1">The sequence shown here is derived from an EMBL/GenBank/DDBJ whole genome shotgun (WGS) entry which is preliminary data.</text>
</comment>
<dbReference type="RefSeq" id="WP_130092200.1">
    <property type="nucleotide sequence ID" value="NZ_SETE01000001.1"/>
</dbReference>
<name>A0A4Q4KUL5_9FLAO</name>
<proteinExistence type="predicted"/>
<evidence type="ECO:0000313" key="2">
    <source>
        <dbReference type="Proteomes" id="UP000293952"/>
    </source>
</evidence>
<organism evidence="1 2">
    <name type="scientific">Brumimicrobium glaciale</name>
    <dbReference type="NCBI Taxonomy" id="200475"/>
    <lineage>
        <taxon>Bacteria</taxon>
        <taxon>Pseudomonadati</taxon>
        <taxon>Bacteroidota</taxon>
        <taxon>Flavobacteriia</taxon>
        <taxon>Flavobacteriales</taxon>
        <taxon>Crocinitomicaceae</taxon>
        <taxon>Brumimicrobium</taxon>
    </lineage>
</organism>
<accession>A0A4Q4KUL5</accession>
<dbReference type="AlphaFoldDB" id="A0A4Q4KUL5"/>